<dbReference type="GO" id="GO:0051539">
    <property type="term" value="F:4 iron, 4 sulfur cluster binding"/>
    <property type="evidence" value="ECO:0007669"/>
    <property type="project" value="UniProtKB-KW"/>
</dbReference>
<evidence type="ECO:0000256" key="2">
    <source>
        <dbReference type="ARBA" id="ARBA00022723"/>
    </source>
</evidence>
<evidence type="ECO:0000256" key="3">
    <source>
        <dbReference type="ARBA" id="ARBA00023004"/>
    </source>
</evidence>
<organism evidence="7 8">
    <name type="scientific">Halocynthiibacter halioticoli</name>
    <dbReference type="NCBI Taxonomy" id="2986804"/>
    <lineage>
        <taxon>Bacteria</taxon>
        <taxon>Pseudomonadati</taxon>
        <taxon>Pseudomonadota</taxon>
        <taxon>Alphaproteobacteria</taxon>
        <taxon>Rhodobacterales</taxon>
        <taxon>Paracoccaceae</taxon>
        <taxon>Halocynthiibacter</taxon>
    </lineage>
</organism>
<dbReference type="PROSITE" id="PS51379">
    <property type="entry name" value="4FE4S_FER_2"/>
    <property type="match status" value="3"/>
</dbReference>
<dbReference type="RefSeq" id="WP_263953914.1">
    <property type="nucleotide sequence ID" value="NZ_JAOYFC010000002.1"/>
</dbReference>
<keyword evidence="2" id="KW-0479">Metal-binding</keyword>
<dbReference type="InterPro" id="IPR017896">
    <property type="entry name" value="4Fe4S_Fe-S-bd"/>
</dbReference>
<dbReference type="PROSITE" id="PS00198">
    <property type="entry name" value="4FE4S_FER_1"/>
    <property type="match status" value="3"/>
</dbReference>
<reference evidence="7" key="1">
    <citation type="submission" date="2022-10" db="EMBL/GenBank/DDBJ databases">
        <authorList>
            <person name="Yue Y."/>
        </authorList>
    </citation>
    <scope>NUCLEOTIDE SEQUENCE</scope>
    <source>
        <strain evidence="7">Z654</strain>
    </source>
</reference>
<evidence type="ECO:0000259" key="6">
    <source>
        <dbReference type="PROSITE" id="PS51379"/>
    </source>
</evidence>
<gene>
    <name evidence="7" type="ORF">OH136_11045</name>
</gene>
<evidence type="ECO:0000256" key="5">
    <source>
        <dbReference type="SAM" id="MobiDB-lite"/>
    </source>
</evidence>
<accession>A0AAE3LUP2</accession>
<sequence length="655" mass="69631">MSKSLLLCNCLGSQSLDQEALSENTSFACSKVHNELCGREAETVAAALESGDVAIACGQESAFFAELAEDLNVPAPLCIDIRDRAGWTKDTAATTPKMAALLAEALLASAPAKTMDVSSEGLCLILGEPDVTIPAAEQLCEVLAVTVLLPPDAAPFPDQRFDTVAGTLKSARGAFTEFEVQIEDLREPQKGGRGELDFGPVLGRGTTTCDIILDLTGNTPLFPAHEKRDGYLRADPKHAPSIASAIFDAAQLIGTFEKELFLRLTEPLCAHSRAQQTGCSNCIDICPTGAITPAGDHVAIDPMVCAGCGSCASLCPSGAIEYESPTSSEVFRRIETLARTFLDVGLEAGGKAPRLLVHDNQFGTELLRTFARYGDGLPADVIPLEVSALSTFGHAETLAALATGFVAVDILLAPKTETEALEREASTANAIASNSSVRLISVTDPDDLSELLYADTSAVPEVSPILPLGNRRQVTRLAAKSLNPEADIIELPDHAPYGAVTVDTDACTLCLSCVSLCPSGALGDNPDLPQLRFQEDACLQCGLCTNVCPESALTLEPRLNLDESALSQTVIHEEEPFACVSCGELFGVKSTIEKISEKLAGKHSMFASSEAARMIQMCDDCRVKTQMHSANNPFAGKERPPVRRSEDYFSKRKDH</sequence>
<dbReference type="Proteomes" id="UP001208041">
    <property type="component" value="Unassembled WGS sequence"/>
</dbReference>
<keyword evidence="8" id="KW-1185">Reference proteome</keyword>
<feature type="domain" description="4Fe-4S ferredoxin-type" evidence="6">
    <location>
        <begin position="529"/>
        <end position="558"/>
    </location>
</feature>
<evidence type="ECO:0000313" key="8">
    <source>
        <dbReference type="Proteomes" id="UP001208041"/>
    </source>
</evidence>
<keyword evidence="1" id="KW-0004">4Fe-4S</keyword>
<dbReference type="InterPro" id="IPR050572">
    <property type="entry name" value="Fe-S_Ferredoxin"/>
</dbReference>
<dbReference type="Pfam" id="PF13187">
    <property type="entry name" value="Fer4_9"/>
    <property type="match status" value="1"/>
</dbReference>
<dbReference type="PANTHER" id="PTHR43687:SF4">
    <property type="entry name" value="BLR5484 PROTEIN"/>
    <property type="match status" value="1"/>
</dbReference>
<dbReference type="EMBL" id="JAOYFC010000002">
    <property type="protein sequence ID" value="MCV6825090.1"/>
    <property type="molecule type" value="Genomic_DNA"/>
</dbReference>
<feature type="domain" description="4Fe-4S ferredoxin-type" evidence="6">
    <location>
        <begin position="498"/>
        <end position="527"/>
    </location>
</feature>
<dbReference type="InterPro" id="IPR017900">
    <property type="entry name" value="4Fe4S_Fe_S_CS"/>
</dbReference>
<name>A0AAE3LUP2_9RHOB</name>
<evidence type="ECO:0000256" key="1">
    <source>
        <dbReference type="ARBA" id="ARBA00022485"/>
    </source>
</evidence>
<proteinExistence type="predicted"/>
<feature type="region of interest" description="Disordered" evidence="5">
    <location>
        <begin position="629"/>
        <end position="655"/>
    </location>
</feature>
<evidence type="ECO:0000313" key="7">
    <source>
        <dbReference type="EMBL" id="MCV6825090.1"/>
    </source>
</evidence>
<dbReference type="Pfam" id="PF12838">
    <property type="entry name" value="Fer4_7"/>
    <property type="match status" value="1"/>
</dbReference>
<protein>
    <submittedName>
        <fullName evidence="7">4Fe-4S binding protein</fullName>
    </submittedName>
</protein>
<feature type="domain" description="4Fe-4S ferredoxin-type" evidence="6">
    <location>
        <begin position="296"/>
        <end position="325"/>
    </location>
</feature>
<keyword evidence="3" id="KW-0408">Iron</keyword>
<evidence type="ECO:0000256" key="4">
    <source>
        <dbReference type="ARBA" id="ARBA00023014"/>
    </source>
</evidence>
<dbReference type="GO" id="GO:0046872">
    <property type="term" value="F:metal ion binding"/>
    <property type="evidence" value="ECO:0007669"/>
    <property type="project" value="UniProtKB-KW"/>
</dbReference>
<comment type="caution">
    <text evidence="7">The sequence shown here is derived from an EMBL/GenBank/DDBJ whole genome shotgun (WGS) entry which is preliminary data.</text>
</comment>
<dbReference type="AlphaFoldDB" id="A0AAE3LUP2"/>
<dbReference type="Gene3D" id="3.30.70.20">
    <property type="match status" value="2"/>
</dbReference>
<feature type="compositionally biased region" description="Basic and acidic residues" evidence="5">
    <location>
        <begin position="636"/>
        <end position="655"/>
    </location>
</feature>
<dbReference type="PANTHER" id="PTHR43687">
    <property type="entry name" value="ADENYLYLSULFATE REDUCTASE, BETA SUBUNIT"/>
    <property type="match status" value="1"/>
</dbReference>
<keyword evidence="4" id="KW-0411">Iron-sulfur</keyword>
<dbReference type="SUPFAM" id="SSF54862">
    <property type="entry name" value="4Fe-4S ferredoxins"/>
    <property type="match status" value="1"/>
</dbReference>